<name>A0A0K0XXZ6_9GAMM</name>
<dbReference type="NCBIfam" id="TIGR00385">
    <property type="entry name" value="dsbE"/>
    <property type="match status" value="1"/>
</dbReference>
<dbReference type="STRING" id="1579979.WM2015_2143"/>
<dbReference type="Gene3D" id="3.40.30.10">
    <property type="entry name" value="Glutaredoxin"/>
    <property type="match status" value="1"/>
</dbReference>
<dbReference type="KEGG" id="wma:WM2015_2143"/>
<dbReference type="PANTHER" id="PTHR42852:SF6">
    <property type="entry name" value="THIOL:DISULFIDE INTERCHANGE PROTEIN DSBE"/>
    <property type="match status" value="1"/>
</dbReference>
<keyword evidence="7" id="KW-1185">Reference proteome</keyword>
<keyword evidence="3" id="KW-0201">Cytochrome c-type biogenesis</keyword>
<evidence type="ECO:0000313" key="7">
    <source>
        <dbReference type="Proteomes" id="UP000066624"/>
    </source>
</evidence>
<dbReference type="PATRIC" id="fig|1579979.3.peg.2189"/>
<dbReference type="InterPro" id="IPR013740">
    <property type="entry name" value="Redoxin"/>
</dbReference>
<evidence type="ECO:0000256" key="5">
    <source>
        <dbReference type="ARBA" id="ARBA00023284"/>
    </source>
</evidence>
<evidence type="ECO:0000256" key="4">
    <source>
        <dbReference type="ARBA" id="ARBA00023157"/>
    </source>
</evidence>
<dbReference type="PANTHER" id="PTHR42852">
    <property type="entry name" value="THIOL:DISULFIDE INTERCHANGE PROTEIN DSBE"/>
    <property type="match status" value="1"/>
</dbReference>
<accession>A0A0K0XXZ6</accession>
<reference evidence="7" key="1">
    <citation type="submission" date="2015-07" db="EMBL/GenBank/DDBJ databases">
        <authorList>
            <person name="Kim K.M."/>
        </authorList>
    </citation>
    <scope>NUCLEOTIDE SEQUENCE [LARGE SCALE GENOMIC DNA]</scope>
    <source>
        <strain evidence="7">KCTC 42284</strain>
    </source>
</reference>
<dbReference type="AlphaFoldDB" id="A0A0K0XXZ6"/>
<dbReference type="GO" id="GO:0015036">
    <property type="term" value="F:disulfide oxidoreductase activity"/>
    <property type="evidence" value="ECO:0007669"/>
    <property type="project" value="InterPro"/>
</dbReference>
<dbReference type="Proteomes" id="UP000066624">
    <property type="component" value="Chromosome"/>
</dbReference>
<evidence type="ECO:0000313" key="6">
    <source>
        <dbReference type="EMBL" id="AKS42507.1"/>
    </source>
</evidence>
<evidence type="ECO:0000256" key="1">
    <source>
        <dbReference type="ARBA" id="ARBA00004383"/>
    </source>
</evidence>
<evidence type="ECO:0000256" key="3">
    <source>
        <dbReference type="ARBA" id="ARBA00022748"/>
    </source>
</evidence>
<dbReference type="InterPro" id="IPR050553">
    <property type="entry name" value="Thioredoxin_ResA/DsbE_sf"/>
</dbReference>
<dbReference type="Pfam" id="PF08534">
    <property type="entry name" value="Redoxin"/>
    <property type="match status" value="1"/>
</dbReference>
<keyword evidence="4" id="KW-1015">Disulfide bond</keyword>
<dbReference type="SUPFAM" id="SSF52833">
    <property type="entry name" value="Thioredoxin-like"/>
    <property type="match status" value="1"/>
</dbReference>
<protein>
    <submittedName>
        <fullName evidence="6">Periplasmic protein thiol/disulfide oxidoreductase DsbE</fullName>
    </submittedName>
</protein>
<dbReference type="RefSeq" id="WP_211260924.1">
    <property type="nucleotide sequence ID" value="NZ_CP012154.1"/>
</dbReference>
<sequence>MIRMLIPLIVFLGLVALMVAGLQTAEDRKLVDSPLIGRPVPAFDLPGLHDPDARLSNRDFLGQPWILNVWGSWCWACRVEHPFVERLGREAGIPLLGFNWKDERADALEWIGQYGDAWTAHVTDFEGRSAIDLGVYGAPETFLIDHRGIIRHKHIGPIDQNVYDDLMRRIMALRSEAEA</sequence>
<dbReference type="GO" id="GO:0030288">
    <property type="term" value="C:outer membrane-bounded periplasmic space"/>
    <property type="evidence" value="ECO:0007669"/>
    <property type="project" value="InterPro"/>
</dbReference>
<dbReference type="InterPro" id="IPR036249">
    <property type="entry name" value="Thioredoxin-like_sf"/>
</dbReference>
<dbReference type="GO" id="GO:0017004">
    <property type="term" value="P:cytochrome complex assembly"/>
    <property type="evidence" value="ECO:0007669"/>
    <property type="project" value="UniProtKB-KW"/>
</dbReference>
<keyword evidence="5" id="KW-0676">Redox-active center</keyword>
<dbReference type="InterPro" id="IPR013766">
    <property type="entry name" value="Thioredoxin_domain"/>
</dbReference>
<dbReference type="CDD" id="cd03010">
    <property type="entry name" value="TlpA_like_DsbE"/>
    <property type="match status" value="1"/>
</dbReference>
<dbReference type="InterPro" id="IPR004799">
    <property type="entry name" value="Periplasmic_diS_OxRdtase_DsbE"/>
</dbReference>
<evidence type="ECO:0000256" key="2">
    <source>
        <dbReference type="ARBA" id="ARBA00007758"/>
    </source>
</evidence>
<dbReference type="GO" id="GO:0005886">
    <property type="term" value="C:plasma membrane"/>
    <property type="evidence" value="ECO:0007669"/>
    <property type="project" value="UniProtKB-SubCell"/>
</dbReference>
<comment type="subcellular location">
    <subcellularLocation>
        <location evidence="1">Cell inner membrane</location>
        <topology evidence="1">Single-pass membrane protein</topology>
        <orientation evidence="1">Periplasmic side</orientation>
    </subcellularLocation>
</comment>
<dbReference type="EMBL" id="CP012154">
    <property type="protein sequence ID" value="AKS42507.1"/>
    <property type="molecule type" value="Genomic_DNA"/>
</dbReference>
<comment type="similarity">
    <text evidence="2">Belongs to the thioredoxin family. DsbE subfamily.</text>
</comment>
<proteinExistence type="inferred from homology"/>
<organism evidence="6 7">
    <name type="scientific">Wenzhouxiangella marina</name>
    <dbReference type="NCBI Taxonomy" id="1579979"/>
    <lineage>
        <taxon>Bacteria</taxon>
        <taxon>Pseudomonadati</taxon>
        <taxon>Pseudomonadota</taxon>
        <taxon>Gammaproteobacteria</taxon>
        <taxon>Chromatiales</taxon>
        <taxon>Wenzhouxiangellaceae</taxon>
        <taxon>Wenzhouxiangella</taxon>
    </lineage>
</organism>
<dbReference type="PROSITE" id="PS51352">
    <property type="entry name" value="THIOREDOXIN_2"/>
    <property type="match status" value="1"/>
</dbReference>
<gene>
    <name evidence="6" type="ORF">WM2015_2143</name>
</gene>